<evidence type="ECO:0008006" key="3">
    <source>
        <dbReference type="Google" id="ProtNLM"/>
    </source>
</evidence>
<keyword evidence="2" id="KW-1185">Reference proteome</keyword>
<dbReference type="AlphaFoldDB" id="A0A931E2P2"/>
<evidence type="ECO:0000313" key="1">
    <source>
        <dbReference type="EMBL" id="MBG9377482.1"/>
    </source>
</evidence>
<accession>A0A931E2P2</accession>
<evidence type="ECO:0000313" key="2">
    <source>
        <dbReference type="Proteomes" id="UP000628448"/>
    </source>
</evidence>
<reference evidence="1" key="1">
    <citation type="submission" date="2020-11" db="EMBL/GenBank/DDBJ databases">
        <title>Bacterial whole genome sequence for Panacibacter sp. DH6.</title>
        <authorList>
            <person name="Le V."/>
            <person name="Ko S."/>
            <person name="Ahn C.-Y."/>
            <person name="Oh H.-M."/>
        </authorList>
    </citation>
    <scope>NUCLEOTIDE SEQUENCE</scope>
    <source>
        <strain evidence="1">DH6</strain>
    </source>
</reference>
<name>A0A931E2P2_9BACT</name>
<organism evidence="1 2">
    <name type="scientific">Panacibacter microcysteis</name>
    <dbReference type="NCBI Taxonomy" id="2793269"/>
    <lineage>
        <taxon>Bacteria</taxon>
        <taxon>Pseudomonadati</taxon>
        <taxon>Bacteroidota</taxon>
        <taxon>Chitinophagia</taxon>
        <taxon>Chitinophagales</taxon>
        <taxon>Chitinophagaceae</taxon>
        <taxon>Panacibacter</taxon>
    </lineage>
</organism>
<dbReference type="RefSeq" id="WP_196991563.1">
    <property type="nucleotide sequence ID" value="NZ_JADWYR010000002.1"/>
</dbReference>
<comment type="caution">
    <text evidence="1">The sequence shown here is derived from an EMBL/GenBank/DDBJ whole genome shotgun (WGS) entry which is preliminary data.</text>
</comment>
<protein>
    <recommendedName>
        <fullName evidence="3">Nucleotidyltransferase domain-containing protein</fullName>
    </recommendedName>
</protein>
<gene>
    <name evidence="1" type="ORF">I5907_14655</name>
</gene>
<proteinExistence type="predicted"/>
<dbReference type="EMBL" id="JADWYR010000002">
    <property type="protein sequence ID" value="MBG9377482.1"/>
    <property type="molecule type" value="Genomic_DNA"/>
</dbReference>
<dbReference type="Proteomes" id="UP000628448">
    <property type="component" value="Unassembled WGS sequence"/>
</dbReference>
<sequence>MNSLPQMDELKRSIIRSMTYFDIFHYPMTSAEIRAHLDMPCTEQELAGALAALMKEKILFKTQGYYQLKHDDSLLTARLAANKLAEKHLVKARKIAAFLSWFPFVKGIAISGSLSKKVATSDSDYDFFVIAEKDYLWICRSVFFTFIKLVSLFGFKKYFCLNYTVDESYLEISEKNIFTATEIATLMPVYGMQCFAGFFAANEWIYRFFPNHPPIEYRHPEKSKSFTSRLIEKVFRNRRGQKIDDALMRYFERRWEKLQSKHVVTNSGYVLGSMMVGKHYCKPYPQHFQQKVLSMHEEKMQKLFSAIVLKSVA</sequence>